<dbReference type="Proteomes" id="UP000601108">
    <property type="component" value="Unassembled WGS sequence"/>
</dbReference>
<keyword evidence="2" id="KW-0472">Membrane</keyword>
<keyword evidence="2" id="KW-1133">Transmembrane helix</keyword>
<evidence type="ECO:0000256" key="2">
    <source>
        <dbReference type="SAM" id="Phobius"/>
    </source>
</evidence>
<dbReference type="SMART" id="SM00935">
    <property type="entry name" value="OmpH"/>
    <property type="match status" value="1"/>
</dbReference>
<evidence type="ECO:0000313" key="4">
    <source>
        <dbReference type="Proteomes" id="UP000601108"/>
    </source>
</evidence>
<dbReference type="Gene3D" id="3.30.910.20">
    <property type="entry name" value="Skp domain"/>
    <property type="match status" value="1"/>
</dbReference>
<comment type="caution">
    <text evidence="3">The sequence shown here is derived from an EMBL/GenBank/DDBJ whole genome shotgun (WGS) entry which is preliminary data.</text>
</comment>
<sequence>MKNNYITYLVICNIVLLTIVCIVLYLFNASSKGVVYVDNIELFNGFNMSNDLGKVNAKKINFQKKKLDSLYTIYSIFRQQENLEKMKELENYLREEDQELKKMNDVLSKDMHEKIWGRLNQYIKEYGEINKCKIILGTQGNGNIFYGKEGVDITTKILEYVNTKYEGN</sequence>
<dbReference type="EMBL" id="BMWS01000009">
    <property type="protein sequence ID" value="GGX16244.1"/>
    <property type="molecule type" value="Genomic_DNA"/>
</dbReference>
<proteinExistence type="predicted"/>
<reference evidence="3 4" key="1">
    <citation type="journal article" date="2014" name="Int. J. Syst. Evol. Microbiol.">
        <title>Complete genome sequence of Corynebacterium casei LMG S-19264T (=DSM 44701T), isolated from a smear-ripened cheese.</title>
        <authorList>
            <consortium name="US DOE Joint Genome Institute (JGI-PGF)"/>
            <person name="Walter F."/>
            <person name="Albersmeier A."/>
            <person name="Kalinowski J."/>
            <person name="Ruckert C."/>
        </authorList>
    </citation>
    <scope>NUCLEOTIDE SEQUENCE [LARGE SCALE GENOMIC DNA]</scope>
    <source>
        <strain evidence="3 4">KCTC 12285</strain>
    </source>
</reference>
<dbReference type="GO" id="GO:0051082">
    <property type="term" value="F:unfolded protein binding"/>
    <property type="evidence" value="ECO:0007669"/>
    <property type="project" value="InterPro"/>
</dbReference>
<evidence type="ECO:0000256" key="1">
    <source>
        <dbReference type="SAM" id="Coils"/>
    </source>
</evidence>
<dbReference type="InterPro" id="IPR024930">
    <property type="entry name" value="Skp_dom_sf"/>
</dbReference>
<dbReference type="AlphaFoldDB" id="A0A918N291"/>
<feature type="transmembrane region" description="Helical" evidence="2">
    <location>
        <begin position="6"/>
        <end position="27"/>
    </location>
</feature>
<name>A0A918N291_9FLAO</name>
<dbReference type="RefSeq" id="WP_081414617.1">
    <property type="nucleotide sequence ID" value="NZ_BMWS01000009.1"/>
</dbReference>
<keyword evidence="1" id="KW-0175">Coiled coil</keyword>
<dbReference type="InterPro" id="IPR005632">
    <property type="entry name" value="Chaperone_Skp"/>
</dbReference>
<accession>A0A918N291</accession>
<dbReference type="Pfam" id="PF03938">
    <property type="entry name" value="OmpH"/>
    <property type="match status" value="1"/>
</dbReference>
<organism evidence="3 4">
    <name type="scientific">Aquimarina muelleri</name>
    <dbReference type="NCBI Taxonomy" id="279356"/>
    <lineage>
        <taxon>Bacteria</taxon>
        <taxon>Pseudomonadati</taxon>
        <taxon>Bacteroidota</taxon>
        <taxon>Flavobacteriia</taxon>
        <taxon>Flavobacteriales</taxon>
        <taxon>Flavobacteriaceae</taxon>
        <taxon>Aquimarina</taxon>
    </lineage>
</organism>
<gene>
    <name evidence="3" type="ORF">GCM10007384_17250</name>
</gene>
<keyword evidence="2" id="KW-0812">Transmembrane</keyword>
<evidence type="ECO:0000313" key="3">
    <source>
        <dbReference type="EMBL" id="GGX16244.1"/>
    </source>
</evidence>
<keyword evidence="4" id="KW-1185">Reference proteome</keyword>
<dbReference type="SUPFAM" id="SSF111384">
    <property type="entry name" value="OmpH-like"/>
    <property type="match status" value="1"/>
</dbReference>
<feature type="coiled-coil region" evidence="1">
    <location>
        <begin position="79"/>
        <end position="106"/>
    </location>
</feature>
<protein>
    <submittedName>
        <fullName evidence="3">OmpH family outer membrane protein</fullName>
    </submittedName>
</protein>